<dbReference type="GO" id="GO:0016757">
    <property type="term" value="F:glycosyltransferase activity"/>
    <property type="evidence" value="ECO:0007669"/>
    <property type="project" value="UniProtKB-KW"/>
</dbReference>
<feature type="transmembrane region" description="Helical" evidence="2">
    <location>
        <begin position="1286"/>
        <end position="1307"/>
    </location>
</feature>
<feature type="transmembrane region" description="Helical" evidence="2">
    <location>
        <begin position="315"/>
        <end position="333"/>
    </location>
</feature>
<dbReference type="Pfam" id="PF11847">
    <property type="entry name" value="GT-C_AftD"/>
    <property type="match status" value="1"/>
</dbReference>
<comment type="caution">
    <text evidence="4">The sequence shown here is derived from an EMBL/GenBank/DDBJ whole genome shotgun (WGS) entry which is preliminary data.</text>
</comment>
<dbReference type="SUPFAM" id="SSF49785">
    <property type="entry name" value="Galactose-binding domain-like"/>
    <property type="match status" value="1"/>
</dbReference>
<reference evidence="4 5" key="1">
    <citation type="submission" date="2020-08" db="EMBL/GenBank/DDBJ databases">
        <title>Sequencing the genomes of 1000 actinobacteria strains.</title>
        <authorList>
            <person name="Klenk H.-P."/>
        </authorList>
    </citation>
    <scope>NUCLEOTIDE SEQUENCE [LARGE SCALE GENOMIC DNA]</scope>
    <source>
        <strain evidence="4 5">DSM 103125</strain>
    </source>
</reference>
<keyword evidence="4" id="KW-0808">Transferase</keyword>
<dbReference type="InterPro" id="IPR000421">
    <property type="entry name" value="FA58C"/>
</dbReference>
<gene>
    <name evidence="4" type="ORF">HNR20_002621</name>
</gene>
<feature type="domain" description="F5/8 type C" evidence="3">
    <location>
        <begin position="915"/>
        <end position="984"/>
    </location>
</feature>
<feature type="compositionally biased region" description="Basic and acidic residues" evidence="1">
    <location>
        <begin position="1595"/>
        <end position="1605"/>
    </location>
</feature>
<feature type="transmembrane region" description="Helical" evidence="2">
    <location>
        <begin position="175"/>
        <end position="200"/>
    </location>
</feature>
<keyword evidence="2" id="KW-1133">Transmembrane helix</keyword>
<dbReference type="InterPro" id="IPR021798">
    <property type="entry name" value="AftD_N"/>
</dbReference>
<dbReference type="PROSITE" id="PS50022">
    <property type="entry name" value="FA58C_3"/>
    <property type="match status" value="1"/>
</dbReference>
<dbReference type="Proteomes" id="UP000586947">
    <property type="component" value="Unassembled WGS sequence"/>
</dbReference>
<feature type="transmembrane region" description="Helical" evidence="2">
    <location>
        <begin position="92"/>
        <end position="112"/>
    </location>
</feature>
<dbReference type="EMBL" id="JACHDP010000001">
    <property type="protein sequence ID" value="MBB5478116.1"/>
    <property type="molecule type" value="Genomic_DNA"/>
</dbReference>
<feature type="region of interest" description="Disordered" evidence="1">
    <location>
        <begin position="1398"/>
        <end position="1621"/>
    </location>
</feature>
<name>A0A840VQ63_9ACTN</name>
<proteinExistence type="predicted"/>
<dbReference type="InterPro" id="IPR008979">
    <property type="entry name" value="Galactose-bd-like_sf"/>
</dbReference>
<feature type="transmembrane region" description="Helical" evidence="2">
    <location>
        <begin position="133"/>
        <end position="155"/>
    </location>
</feature>
<keyword evidence="2" id="KW-0812">Transmembrane</keyword>
<feature type="transmembrane region" description="Helical" evidence="2">
    <location>
        <begin position="1349"/>
        <end position="1367"/>
    </location>
</feature>
<feature type="transmembrane region" description="Helical" evidence="2">
    <location>
        <begin position="1247"/>
        <end position="1266"/>
    </location>
</feature>
<feature type="transmembrane region" description="Helical" evidence="2">
    <location>
        <begin position="212"/>
        <end position="233"/>
    </location>
</feature>
<feature type="transmembrane region" description="Helical" evidence="2">
    <location>
        <begin position="364"/>
        <end position="385"/>
    </location>
</feature>
<evidence type="ECO:0000259" key="3">
    <source>
        <dbReference type="PROSITE" id="PS50022"/>
    </source>
</evidence>
<keyword evidence="5" id="KW-1185">Reference proteome</keyword>
<evidence type="ECO:0000256" key="1">
    <source>
        <dbReference type="SAM" id="MobiDB-lite"/>
    </source>
</evidence>
<feature type="transmembrane region" description="Helical" evidence="2">
    <location>
        <begin position="1319"/>
        <end position="1337"/>
    </location>
</feature>
<evidence type="ECO:0000256" key="2">
    <source>
        <dbReference type="SAM" id="Phobius"/>
    </source>
</evidence>
<feature type="compositionally biased region" description="Basic and acidic residues" evidence="1">
    <location>
        <begin position="1536"/>
        <end position="1565"/>
    </location>
</feature>
<dbReference type="Pfam" id="PF24607">
    <property type="entry name" value="CBM_AftD"/>
    <property type="match status" value="1"/>
</dbReference>
<evidence type="ECO:0000313" key="5">
    <source>
        <dbReference type="Proteomes" id="UP000586947"/>
    </source>
</evidence>
<dbReference type="InterPro" id="IPR056997">
    <property type="entry name" value="CBM_AftD"/>
</dbReference>
<feature type="compositionally biased region" description="Basic and acidic residues" evidence="1">
    <location>
        <begin position="1486"/>
        <end position="1515"/>
    </location>
</feature>
<feature type="transmembrane region" description="Helical" evidence="2">
    <location>
        <begin position="282"/>
        <end position="303"/>
    </location>
</feature>
<keyword evidence="2" id="KW-0472">Membrane</keyword>
<sequence>MSLAVWRLRELLVCLALIGLCVTQSPGLIVPETKLDMALDPSGFLARATHLWIADWQFGTLQNQAVGYFFPMGPFFLLGEAVGLPPWLVQRLWMAALLCVALTGVVRLARALDLGGPASRLVAGAVFALSPRALTLVGTVSLELLPYCVAPWVLLPLVKGAAGGSLRRAAALSGLAVVCMGGANGAAAACAVLPAFLFVVTRAPGKRRVRLLACWTVAMVAATFWWLAPLLLLQRYGFPFLPFTESAAVTTGVTTLPEAVRGATHWVGHLAVDGVPWWPSGWSLVTVPWMVLLTGLIACIGLAGLARRDLPERRFLLIAALVGLLTLTAGNLSDGGAPFAATVREALDGPLGALRNLHKFDVVIRLPLALATAHMLDTVGLIAVIRRFSRPTGMAPRRVALGITAVALVAVGTGAGSAGLTAGGGFPALPEHWRQATGWLDRHAGPGTTLLVPGSNFAEYDWGRSLDEPVQPLLDSPWAVRSLVPAGSAGNARLLSAIDDRLAAGAVSPGLADVLARLGVRYLLVRNDLRQPVGAIAWPLLVHRTLDSTPGLFKAAEFGPSVGLPPDLGGAWDYGLRKSYPAVEIYQVDRPTPQVSLADAAHPLDLVGAPETLLDLSDAGVLGNRPVILNGDDPVATGGGGTVLADSLRSREVDFGLLRGNTSRTFTPADQPRQVRAVHDILDPAWDGSVTSAGYAGVTDVRVSSSAADVAGPAGLRDPSAGPFAALDGDSGTAWLSDGARKPVGQWLEVRFPEAIQPGSVELQVVDDEIIGARVTRVEISTKGGTVVHEVTGAGRAPLRLTLPSGRTTWLRVTIDGVAGFDVPGRRAGLRDLRVPGVNPVRYLRLPAAPASTAAPEVIALARKAVDRPACAVAGDNYLCAPDLIRQGEEAGLVPRRFDLPSATTVSLTGMARAAPATALAVYDEMVGGQTFTASSAWFADPVASARALGDGDDGTAWLADPNDPQPTVELRWAKARKVSWVRLRFAATLVAAPPRTLRITGDDGIREVAVGPDGVARFPALRTRNLFMAVTSTVPRISRSTAFFEPRPLPVGLSGVDVEGLPAANLPRGLDRAVTLPCGAGPAVVVNGATVPTTLSGTLRDLRDLRPLRYRACTIETNAKAKPKANADLVPLRAGPNEVSAPADRFVVDSVILSGETPSGAAVEPSRQASAVLSWTDQHRSVEVGPGGSSYLVVPENANAGWRATLDGVRLQPTRVDGWKQAWFVPAGAAGRVELDFTPGMQYERILAVAAGLLLLLIVAAVLPARRHRPSYPVVPSTLATAPLLAVGVPALLGGLVGLGCAVVVVALHRRRMPTPGWIWVPAAAGLAIYGTERWWLWRVSNESVAELLAVLPTALLLVAVAALVLRSRRVRGKYESRREGRVLGWARRRGLRHWHPRRRFRTDGGRGSGPAAGGPPLQESPQPLHRPLDEVVAGGRGRDGEGQSQRQDHPERAVHSGQSKQSEARLEGEDVPEEDAVGDSTEEPDQRLQQERTRHPARTPADERGDHAPRDEQEQQVFGDRLDRGGGLKPAGAGDRRAGDPEQRAGDEPRRPGGEREDSEPARRGGPQVLLAAVGPVHGQLREERGGGGAGRPRGENGQHDADAEPVQEGRQPEPRQPR</sequence>
<organism evidence="4 5">
    <name type="scientific">Micromonospora parathelypteridis</name>
    <dbReference type="NCBI Taxonomy" id="1839617"/>
    <lineage>
        <taxon>Bacteria</taxon>
        <taxon>Bacillati</taxon>
        <taxon>Actinomycetota</taxon>
        <taxon>Actinomycetes</taxon>
        <taxon>Micromonosporales</taxon>
        <taxon>Micromonosporaceae</taxon>
        <taxon>Micromonospora</taxon>
    </lineage>
</organism>
<dbReference type="Gene3D" id="2.60.120.260">
    <property type="entry name" value="Galactose-binding domain-like"/>
    <property type="match status" value="1"/>
</dbReference>
<feature type="compositionally biased region" description="Acidic residues" evidence="1">
    <location>
        <begin position="1471"/>
        <end position="1485"/>
    </location>
</feature>
<dbReference type="EC" id="2.4.2.-" evidence="4"/>
<evidence type="ECO:0000313" key="4">
    <source>
        <dbReference type="EMBL" id="MBB5478116.1"/>
    </source>
</evidence>
<accession>A0A840VQ63</accession>
<keyword evidence="4" id="KW-0328">Glycosyltransferase</keyword>
<feature type="compositionally biased region" description="Basic and acidic residues" evidence="1">
    <location>
        <begin position="1438"/>
        <end position="1456"/>
    </location>
</feature>
<protein>
    <submittedName>
        <fullName evidence="4">Arabinofuranan 3-O-arabinosyltransferase</fullName>
        <ecNumber evidence="4">2.4.2.-</ecNumber>
    </submittedName>
</protein>